<sequence>MNFEIFNGSTDACAAFTHQLISSGAKVRIVARNVFRTFQPNHSCKRIIECPGHAGARPLRSFALPSNISPDVILCLGIVDLGAIWLDKPAMIRQQLKNGCATMNIVVYVENIFPNIFLTHQKYSHEHISSGYLISGPTCLDGSLRHEIRNVSDLNVNLLV</sequence>
<dbReference type="AlphaFoldDB" id="A0A4R0PV39"/>
<evidence type="ECO:0000313" key="2">
    <source>
        <dbReference type="Proteomes" id="UP000293925"/>
    </source>
</evidence>
<accession>A0A4R0PV39</accession>
<dbReference type="EMBL" id="SJSO01000010">
    <property type="protein sequence ID" value="TCD26403.1"/>
    <property type="molecule type" value="Genomic_DNA"/>
</dbReference>
<dbReference type="Proteomes" id="UP000293925">
    <property type="component" value="Unassembled WGS sequence"/>
</dbReference>
<organism evidence="1 2">
    <name type="scientific">Pedobacter psychrodurus</name>
    <dbReference type="NCBI Taxonomy" id="2530456"/>
    <lineage>
        <taxon>Bacteria</taxon>
        <taxon>Pseudomonadati</taxon>
        <taxon>Bacteroidota</taxon>
        <taxon>Sphingobacteriia</taxon>
        <taxon>Sphingobacteriales</taxon>
        <taxon>Sphingobacteriaceae</taxon>
        <taxon>Pedobacter</taxon>
    </lineage>
</organism>
<gene>
    <name evidence="1" type="ORF">EZ456_13995</name>
</gene>
<keyword evidence="2" id="KW-1185">Reference proteome</keyword>
<dbReference type="RefSeq" id="WP_131531123.1">
    <property type="nucleotide sequence ID" value="NZ_SJSO01000010.1"/>
</dbReference>
<dbReference type="OrthoDB" id="769573at2"/>
<comment type="caution">
    <text evidence="1">The sequence shown here is derived from an EMBL/GenBank/DDBJ whole genome shotgun (WGS) entry which is preliminary data.</text>
</comment>
<reference evidence="1 2" key="1">
    <citation type="submission" date="2019-02" db="EMBL/GenBank/DDBJ databases">
        <title>Pedobacter sp. RP-3-21 sp. nov., isolated from Arctic soil.</title>
        <authorList>
            <person name="Dahal R.H."/>
        </authorList>
    </citation>
    <scope>NUCLEOTIDE SEQUENCE [LARGE SCALE GENOMIC DNA]</scope>
    <source>
        <strain evidence="1 2">RP-3-21</strain>
    </source>
</reference>
<evidence type="ECO:0000313" key="1">
    <source>
        <dbReference type="EMBL" id="TCD26403.1"/>
    </source>
</evidence>
<proteinExistence type="predicted"/>
<protein>
    <submittedName>
        <fullName evidence="1">Uncharacterized protein</fullName>
    </submittedName>
</protein>
<name>A0A4R0PV39_9SPHI</name>